<name>A0ABZ3IML1_9FIRM</name>
<accession>A0ABZ3IML1</accession>
<organism evidence="2 3">
    <name type="scientific">Sporomusa silvacetica DSM 10669</name>
    <dbReference type="NCBI Taxonomy" id="1123289"/>
    <lineage>
        <taxon>Bacteria</taxon>
        <taxon>Bacillati</taxon>
        <taxon>Bacillota</taxon>
        <taxon>Negativicutes</taxon>
        <taxon>Selenomonadales</taxon>
        <taxon>Sporomusaceae</taxon>
        <taxon>Sporomusa</taxon>
    </lineage>
</organism>
<evidence type="ECO:0000256" key="1">
    <source>
        <dbReference type="SAM" id="SignalP"/>
    </source>
</evidence>
<keyword evidence="1" id="KW-0732">Signal</keyword>
<feature type="signal peptide" evidence="1">
    <location>
        <begin position="1"/>
        <end position="20"/>
    </location>
</feature>
<dbReference type="RefSeq" id="WP_094605064.1">
    <property type="nucleotide sequence ID" value="NZ_CP155573.1"/>
</dbReference>
<sequence length="63" mass="7388">MKRRLLVAAFFIAVLTMATAPVEAAKLSDQETNLTQMQADAKRVEKLRHGYITYVQNKMYYYW</sequence>
<evidence type="ECO:0000313" key="2">
    <source>
        <dbReference type="EMBL" id="XFO66940.1"/>
    </source>
</evidence>
<dbReference type="EMBL" id="CP155573">
    <property type="protein sequence ID" value="XFO66940.1"/>
    <property type="molecule type" value="Genomic_DNA"/>
</dbReference>
<evidence type="ECO:0000313" key="3">
    <source>
        <dbReference type="Proteomes" id="UP000216752"/>
    </source>
</evidence>
<dbReference type="Proteomes" id="UP000216752">
    <property type="component" value="Chromosome"/>
</dbReference>
<gene>
    <name evidence="2" type="ORF">SPSIL_031110</name>
</gene>
<proteinExistence type="predicted"/>
<feature type="chain" id="PRO_5046253090" evidence="1">
    <location>
        <begin position="21"/>
        <end position="63"/>
    </location>
</feature>
<keyword evidence="3" id="KW-1185">Reference proteome</keyword>
<protein>
    <submittedName>
        <fullName evidence="2">Uncharacterized protein</fullName>
    </submittedName>
</protein>
<reference evidence="2" key="1">
    <citation type="submission" date="2024-05" db="EMBL/GenBank/DDBJ databases">
        <title>Isolation and characterization of Sporomusa carbonis sp. nov., a carboxydotrophic hydrogenogen in the genus of Sporomusa isolated from a charcoal burning pile.</title>
        <authorList>
            <person name="Boeer T."/>
            <person name="Rosenbaum F."/>
            <person name="Eysell L."/>
            <person name="Mueller V."/>
            <person name="Daniel R."/>
            <person name="Poehlein A."/>
        </authorList>
    </citation>
    <scope>NUCLEOTIDE SEQUENCE [LARGE SCALE GENOMIC DNA]</scope>
    <source>
        <strain evidence="2">DSM 10669</strain>
    </source>
</reference>